<sequence length="76" mass="8061">MSLGPRIVVCWCACCLLLAVGCACWVRSAGHPFRMLPTSKYPPNACLGIRGPPTCVNVNASQTLLPPLDFVLAASM</sequence>
<proteinExistence type="predicted"/>
<reference evidence="2" key="1">
    <citation type="journal article" date="2021" name="Nat. Commun.">
        <title>Genetic determinants of endophytism in the Arabidopsis root mycobiome.</title>
        <authorList>
            <person name="Mesny F."/>
            <person name="Miyauchi S."/>
            <person name="Thiergart T."/>
            <person name="Pickel B."/>
            <person name="Atanasova L."/>
            <person name="Karlsson M."/>
            <person name="Huettel B."/>
            <person name="Barry K.W."/>
            <person name="Haridas S."/>
            <person name="Chen C."/>
            <person name="Bauer D."/>
            <person name="Andreopoulos W."/>
            <person name="Pangilinan J."/>
            <person name="LaButti K."/>
            <person name="Riley R."/>
            <person name="Lipzen A."/>
            <person name="Clum A."/>
            <person name="Drula E."/>
            <person name="Henrissat B."/>
            <person name="Kohler A."/>
            <person name="Grigoriev I.V."/>
            <person name="Martin F.M."/>
            <person name="Hacquard S."/>
        </authorList>
    </citation>
    <scope>NUCLEOTIDE SEQUENCE</scope>
    <source>
        <strain evidence="2">MPI-CAGE-AT-0021</strain>
    </source>
</reference>
<comment type="caution">
    <text evidence="2">The sequence shown here is derived from an EMBL/GenBank/DDBJ whole genome shotgun (WGS) entry which is preliminary data.</text>
</comment>
<gene>
    <name evidence="2" type="ORF">B0J13DRAFT_542876</name>
</gene>
<evidence type="ECO:0008006" key="4">
    <source>
        <dbReference type="Google" id="ProtNLM"/>
    </source>
</evidence>
<dbReference type="EMBL" id="JAGMUU010000003">
    <property type="protein sequence ID" value="KAH7157843.1"/>
    <property type="molecule type" value="Genomic_DNA"/>
</dbReference>
<keyword evidence="3" id="KW-1185">Reference proteome</keyword>
<evidence type="ECO:0000313" key="3">
    <source>
        <dbReference type="Proteomes" id="UP000717696"/>
    </source>
</evidence>
<organism evidence="2 3">
    <name type="scientific">Dactylonectria estremocensis</name>
    <dbReference type="NCBI Taxonomy" id="1079267"/>
    <lineage>
        <taxon>Eukaryota</taxon>
        <taxon>Fungi</taxon>
        <taxon>Dikarya</taxon>
        <taxon>Ascomycota</taxon>
        <taxon>Pezizomycotina</taxon>
        <taxon>Sordariomycetes</taxon>
        <taxon>Hypocreomycetidae</taxon>
        <taxon>Hypocreales</taxon>
        <taxon>Nectriaceae</taxon>
        <taxon>Dactylonectria</taxon>
    </lineage>
</organism>
<evidence type="ECO:0000256" key="1">
    <source>
        <dbReference type="SAM" id="SignalP"/>
    </source>
</evidence>
<dbReference type="AlphaFoldDB" id="A0A9P9FD84"/>
<accession>A0A9P9FD84</accession>
<protein>
    <recommendedName>
        <fullName evidence="4">Secreted protein</fullName>
    </recommendedName>
</protein>
<evidence type="ECO:0000313" key="2">
    <source>
        <dbReference type="EMBL" id="KAH7157843.1"/>
    </source>
</evidence>
<dbReference type="Proteomes" id="UP000717696">
    <property type="component" value="Unassembled WGS sequence"/>
</dbReference>
<keyword evidence="1" id="KW-0732">Signal</keyword>
<dbReference type="PROSITE" id="PS51257">
    <property type="entry name" value="PROKAR_LIPOPROTEIN"/>
    <property type="match status" value="1"/>
</dbReference>
<feature type="chain" id="PRO_5040385586" description="Secreted protein" evidence="1">
    <location>
        <begin position="24"/>
        <end position="76"/>
    </location>
</feature>
<name>A0A9P9FD84_9HYPO</name>
<feature type="signal peptide" evidence="1">
    <location>
        <begin position="1"/>
        <end position="23"/>
    </location>
</feature>